<dbReference type="EMBL" id="PGWZ01000343">
    <property type="protein sequence ID" value="PPJ75160.1"/>
    <property type="molecule type" value="Genomic_DNA"/>
</dbReference>
<protein>
    <submittedName>
        <fullName evidence="2">Uncharacterized protein</fullName>
    </submittedName>
</protein>
<gene>
    <name evidence="2" type="ORF">CV021_05550</name>
</gene>
<dbReference type="RefSeq" id="WP_015967224.1">
    <property type="nucleotide sequence ID" value="NZ_BDVH01000007.1"/>
</dbReference>
<dbReference type="Proteomes" id="UP000238775">
    <property type="component" value="Unassembled WGS sequence"/>
</dbReference>
<comment type="caution">
    <text evidence="2">The sequence shown here is derived from an EMBL/GenBank/DDBJ whole genome shotgun (WGS) entry which is preliminary data.</text>
</comment>
<feature type="transmembrane region" description="Helical" evidence="1">
    <location>
        <begin position="95"/>
        <end position="122"/>
    </location>
</feature>
<organism evidence="2 3">
    <name type="scientific">Staphylococcus aureus</name>
    <dbReference type="NCBI Taxonomy" id="1280"/>
    <lineage>
        <taxon>Bacteria</taxon>
        <taxon>Bacillati</taxon>
        <taxon>Bacillota</taxon>
        <taxon>Bacilli</taxon>
        <taxon>Bacillales</taxon>
        <taxon>Staphylococcaceae</taxon>
        <taxon>Staphylococcus</taxon>
    </lineage>
</organism>
<proteinExistence type="predicted"/>
<evidence type="ECO:0000313" key="3">
    <source>
        <dbReference type="Proteomes" id="UP000238775"/>
    </source>
</evidence>
<reference evidence="2 3" key="1">
    <citation type="submission" date="2017-11" db="EMBL/GenBank/DDBJ databases">
        <authorList>
            <person name="Founou R.C."/>
            <person name="Founou L."/>
            <person name="Allam M."/>
            <person name="Ismail A."/>
            <person name="Essack S.Y."/>
        </authorList>
    </citation>
    <scope>NUCLEOTIDE SEQUENCE [LARGE SCALE GENOMIC DNA]</scope>
    <source>
        <strain evidence="2 3">G703N2B1</strain>
    </source>
</reference>
<dbReference type="AlphaFoldDB" id="A0A7Z1SCR7"/>
<keyword evidence="1" id="KW-1133">Transmembrane helix</keyword>
<name>A0A7Z1SCR7_STAAU</name>
<keyword evidence="1" id="KW-0812">Transmembrane</keyword>
<keyword evidence="1" id="KW-0472">Membrane</keyword>
<evidence type="ECO:0000313" key="2">
    <source>
        <dbReference type="EMBL" id="PPJ75160.1"/>
    </source>
</evidence>
<evidence type="ECO:0000256" key="1">
    <source>
        <dbReference type="SAM" id="Phobius"/>
    </source>
</evidence>
<sequence>MENKKYHTDAARPNFQVVDDKYKESLLNNIRQNNGKMKEKGNYSGGGKMNGKYITKEVFEQFEKRIDNKLDSLPDRMADKMDAKISGLEARQTKWFVGIAISTAIGGLSLIVGAVGLIVNLFI</sequence>
<accession>A0A7Z1SCR7</accession>